<dbReference type="PANTHER" id="PTHR34981:SF1">
    <property type="entry name" value="CELL DIVISION PROTEIN ZAPA"/>
    <property type="match status" value="1"/>
</dbReference>
<dbReference type="GO" id="GO:0000917">
    <property type="term" value="P:division septum assembly"/>
    <property type="evidence" value="ECO:0007669"/>
    <property type="project" value="UniProtKB-KW"/>
</dbReference>
<dbReference type="InterPro" id="IPR042233">
    <property type="entry name" value="Cell_div_ZapA_N"/>
</dbReference>
<evidence type="ECO:0000256" key="5">
    <source>
        <dbReference type="ARBA" id="ARBA00022618"/>
    </source>
</evidence>
<dbReference type="KEGG" id="nik:F5I99_01020"/>
<evidence type="ECO:0000313" key="14">
    <source>
        <dbReference type="Proteomes" id="UP000325606"/>
    </source>
</evidence>
<dbReference type="GO" id="GO:0005829">
    <property type="term" value="C:cytosol"/>
    <property type="evidence" value="ECO:0007669"/>
    <property type="project" value="TreeGrafter"/>
</dbReference>
<dbReference type="InterPro" id="IPR036192">
    <property type="entry name" value="Cell_div_ZapA-like_sf"/>
</dbReference>
<evidence type="ECO:0000256" key="12">
    <source>
        <dbReference type="SAM" id="MobiDB-lite"/>
    </source>
</evidence>
<evidence type="ECO:0000256" key="9">
    <source>
        <dbReference type="ARBA" id="ARBA00024910"/>
    </source>
</evidence>
<dbReference type="EMBL" id="CP044222">
    <property type="protein sequence ID" value="QEW05192.1"/>
    <property type="molecule type" value="Genomic_DNA"/>
</dbReference>
<evidence type="ECO:0000256" key="8">
    <source>
        <dbReference type="ARBA" id="ARBA00023306"/>
    </source>
</evidence>
<feature type="compositionally biased region" description="Polar residues" evidence="12">
    <location>
        <begin position="89"/>
        <end position="100"/>
    </location>
</feature>
<proteinExistence type="inferred from homology"/>
<evidence type="ECO:0000256" key="7">
    <source>
        <dbReference type="ARBA" id="ARBA00023210"/>
    </source>
</evidence>
<protein>
    <recommendedName>
        <fullName evidence="3">Cell division protein ZapA</fullName>
    </recommendedName>
    <alternativeName>
        <fullName evidence="11">Z ring-associated protein ZapA</fullName>
    </alternativeName>
</protein>
<evidence type="ECO:0000256" key="2">
    <source>
        <dbReference type="ARBA" id="ARBA00010074"/>
    </source>
</evidence>
<keyword evidence="7" id="KW-0717">Septation</keyword>
<dbReference type="PANTHER" id="PTHR34981">
    <property type="entry name" value="CELL DIVISION PROTEIN ZAPA"/>
    <property type="match status" value="1"/>
</dbReference>
<dbReference type="GO" id="GO:0030428">
    <property type="term" value="C:cell septum"/>
    <property type="evidence" value="ECO:0007669"/>
    <property type="project" value="TreeGrafter"/>
</dbReference>
<dbReference type="Pfam" id="PF05164">
    <property type="entry name" value="ZapA"/>
    <property type="match status" value="1"/>
</dbReference>
<comment type="function">
    <text evidence="9">Activator of cell division through the inhibition of FtsZ GTPase activity, therefore promoting FtsZ assembly into bundles of protofilaments necessary for the formation of the division Z ring. It is recruited early at mid-cell but it is not essential for cell division.</text>
</comment>
<reference evidence="13 14" key="1">
    <citation type="submission" date="2019-09" db="EMBL/GenBank/DDBJ databases">
        <title>Nitrincola iocasae sp. nov., a bacterium isolated from the sediment collected at a cold seep field in South China Sea.</title>
        <authorList>
            <person name="Zhang H."/>
            <person name="Wang H."/>
            <person name="Li C."/>
        </authorList>
    </citation>
    <scope>NUCLEOTIDE SEQUENCE [LARGE SCALE GENOMIC DNA]</scope>
    <source>
        <strain evidence="13 14">KXZD1103</strain>
    </source>
</reference>
<keyword evidence="6" id="KW-0175">Coiled coil</keyword>
<keyword evidence="4" id="KW-0963">Cytoplasm</keyword>
<dbReference type="GO" id="GO:0043093">
    <property type="term" value="P:FtsZ-dependent cytokinesis"/>
    <property type="evidence" value="ECO:0007669"/>
    <property type="project" value="TreeGrafter"/>
</dbReference>
<sequence length="100" mass="11060">MMTTARSVTVRLLDKEYTISCPDGAEAELLASADYLNDKMREIKNTGKIVGLERIAVMAALNMSHDLLKNKEHQRQSVDTHLRRIGSKIDNSLNTSNSGG</sequence>
<name>A0A5J6LA93_9GAMM</name>
<comment type="subunit">
    <text evidence="10">Homodimer. Interacts with FtsZ.</text>
</comment>
<keyword evidence="14" id="KW-1185">Reference proteome</keyword>
<evidence type="ECO:0000256" key="4">
    <source>
        <dbReference type="ARBA" id="ARBA00022490"/>
    </source>
</evidence>
<evidence type="ECO:0000256" key="1">
    <source>
        <dbReference type="ARBA" id="ARBA00004496"/>
    </source>
</evidence>
<evidence type="ECO:0000313" key="13">
    <source>
        <dbReference type="EMBL" id="QEW05192.1"/>
    </source>
</evidence>
<dbReference type="Gene3D" id="3.30.160.880">
    <property type="entry name" value="Cell division protein ZapA protomer, N-terminal domain"/>
    <property type="match status" value="1"/>
</dbReference>
<dbReference type="GO" id="GO:0032153">
    <property type="term" value="C:cell division site"/>
    <property type="evidence" value="ECO:0007669"/>
    <property type="project" value="TreeGrafter"/>
</dbReference>
<accession>A0A5J6LA93</accession>
<gene>
    <name evidence="13" type="ORF">F5I99_01020</name>
</gene>
<comment type="subcellular location">
    <subcellularLocation>
        <location evidence="1">Cytoplasm</location>
    </subcellularLocation>
</comment>
<organism evidence="13 14">
    <name type="scientific">Nitrincola iocasae</name>
    <dbReference type="NCBI Taxonomy" id="2614693"/>
    <lineage>
        <taxon>Bacteria</taxon>
        <taxon>Pseudomonadati</taxon>
        <taxon>Pseudomonadota</taxon>
        <taxon>Gammaproteobacteria</taxon>
        <taxon>Oceanospirillales</taxon>
        <taxon>Oceanospirillaceae</taxon>
        <taxon>Nitrincola</taxon>
    </lineage>
</organism>
<evidence type="ECO:0000256" key="6">
    <source>
        <dbReference type="ARBA" id="ARBA00023054"/>
    </source>
</evidence>
<keyword evidence="8" id="KW-0131">Cell cycle</keyword>
<evidence type="ECO:0000256" key="11">
    <source>
        <dbReference type="ARBA" id="ARBA00033158"/>
    </source>
</evidence>
<dbReference type="AlphaFoldDB" id="A0A5J6LA93"/>
<evidence type="ECO:0000256" key="3">
    <source>
        <dbReference type="ARBA" id="ARBA00015195"/>
    </source>
</evidence>
<dbReference type="Proteomes" id="UP000325606">
    <property type="component" value="Chromosome"/>
</dbReference>
<evidence type="ECO:0000256" key="10">
    <source>
        <dbReference type="ARBA" id="ARBA00026068"/>
    </source>
</evidence>
<dbReference type="GO" id="GO:0000921">
    <property type="term" value="P:septin ring assembly"/>
    <property type="evidence" value="ECO:0007669"/>
    <property type="project" value="TreeGrafter"/>
</dbReference>
<comment type="similarity">
    <text evidence="2">Belongs to the ZapA family. Type 1 subfamily.</text>
</comment>
<dbReference type="Gene3D" id="1.20.5.50">
    <property type="match status" value="1"/>
</dbReference>
<dbReference type="SUPFAM" id="SSF102829">
    <property type="entry name" value="Cell division protein ZapA-like"/>
    <property type="match status" value="1"/>
</dbReference>
<feature type="region of interest" description="Disordered" evidence="12">
    <location>
        <begin position="74"/>
        <end position="100"/>
    </location>
</feature>
<keyword evidence="5 13" id="KW-0132">Cell division</keyword>
<dbReference type="InterPro" id="IPR007838">
    <property type="entry name" value="Cell_div_ZapA-like"/>
</dbReference>